<accession>A0A9N9G4B0</accession>
<organism evidence="1 2">
    <name type="scientific">Funneliformis mosseae</name>
    <name type="common">Endomycorrhizal fungus</name>
    <name type="synonym">Glomus mosseae</name>
    <dbReference type="NCBI Taxonomy" id="27381"/>
    <lineage>
        <taxon>Eukaryota</taxon>
        <taxon>Fungi</taxon>
        <taxon>Fungi incertae sedis</taxon>
        <taxon>Mucoromycota</taxon>
        <taxon>Glomeromycotina</taxon>
        <taxon>Glomeromycetes</taxon>
        <taxon>Glomerales</taxon>
        <taxon>Glomeraceae</taxon>
        <taxon>Funneliformis</taxon>
    </lineage>
</organism>
<protein>
    <submittedName>
        <fullName evidence="1">2926_t:CDS:1</fullName>
    </submittedName>
</protein>
<dbReference type="AlphaFoldDB" id="A0A9N9G4B0"/>
<sequence>MPKETTGSLAVQDELNRIDYCEFLSISKNVKEIAGTDSESFSGVFLNPKRINTDLSKEILDLLIEYYCDTYNKDFVALSNIHVTNSEAIPVLSKVNIYRQLRLGSKVFRSSYSKRHI</sequence>
<dbReference type="EMBL" id="CAJVPP010001926">
    <property type="protein sequence ID" value="CAG8579176.1"/>
    <property type="molecule type" value="Genomic_DNA"/>
</dbReference>
<evidence type="ECO:0000313" key="1">
    <source>
        <dbReference type="EMBL" id="CAG8579176.1"/>
    </source>
</evidence>
<proteinExistence type="predicted"/>
<evidence type="ECO:0000313" key="2">
    <source>
        <dbReference type="Proteomes" id="UP000789375"/>
    </source>
</evidence>
<reference evidence="1" key="1">
    <citation type="submission" date="2021-06" db="EMBL/GenBank/DDBJ databases">
        <authorList>
            <person name="Kallberg Y."/>
            <person name="Tangrot J."/>
            <person name="Rosling A."/>
        </authorList>
    </citation>
    <scope>NUCLEOTIDE SEQUENCE</scope>
    <source>
        <strain evidence="1">87-6 pot B 2015</strain>
    </source>
</reference>
<dbReference type="Proteomes" id="UP000789375">
    <property type="component" value="Unassembled WGS sequence"/>
</dbReference>
<gene>
    <name evidence="1" type="ORF">FMOSSE_LOCUS7860</name>
</gene>
<keyword evidence="2" id="KW-1185">Reference proteome</keyword>
<comment type="caution">
    <text evidence="1">The sequence shown here is derived from an EMBL/GenBank/DDBJ whole genome shotgun (WGS) entry which is preliminary data.</text>
</comment>
<name>A0A9N9G4B0_FUNMO</name>